<dbReference type="SFLD" id="SFLDS00003">
    <property type="entry name" value="Haloacid_Dehalogenase"/>
    <property type="match status" value="1"/>
</dbReference>
<dbReference type="OrthoDB" id="9797415at2"/>
<evidence type="ECO:0000313" key="1">
    <source>
        <dbReference type="EMBL" id="RFM33141.1"/>
    </source>
</evidence>
<dbReference type="InterPro" id="IPR023214">
    <property type="entry name" value="HAD_sf"/>
</dbReference>
<dbReference type="GO" id="GO:0016787">
    <property type="term" value="F:hydrolase activity"/>
    <property type="evidence" value="ECO:0007669"/>
    <property type="project" value="UniProtKB-KW"/>
</dbReference>
<sequence>MQHSAKITTLFLDIGGVLLSNGWDRAARKEAARIFDLDIVELEERHHLTFDTYEEGKLTLDDYLTRIVFYEHREFTRNDFKEFMYSRTTPYPEMIDLICQLKEHYKLKIAIVNNEGRELNEYRIRTFGIDKFVDFFISSCFVHFRKPDADIWKMALDIALVRPEEVLYIEDRAMFIHVAEGLGINGLLHENYTKTLEKLKEWGLGLPPQ</sequence>
<proteinExistence type="predicted"/>
<dbReference type="SFLD" id="SFLDG01129">
    <property type="entry name" value="C1.5:_HAD__Beta-PGM__Phosphata"/>
    <property type="match status" value="1"/>
</dbReference>
<protein>
    <submittedName>
        <fullName evidence="1">HAD family hydrolase</fullName>
    </submittedName>
</protein>
<dbReference type="InterPro" id="IPR023198">
    <property type="entry name" value="PGP-like_dom2"/>
</dbReference>
<comment type="caution">
    <text evidence="1">The sequence shown here is derived from an EMBL/GenBank/DDBJ whole genome shotgun (WGS) entry which is preliminary data.</text>
</comment>
<organism evidence="1 2">
    <name type="scientific">Chitinophaga silvisoli</name>
    <dbReference type="NCBI Taxonomy" id="2291814"/>
    <lineage>
        <taxon>Bacteria</taxon>
        <taxon>Pseudomonadati</taxon>
        <taxon>Bacteroidota</taxon>
        <taxon>Chitinophagia</taxon>
        <taxon>Chitinophagales</taxon>
        <taxon>Chitinophagaceae</taxon>
        <taxon>Chitinophaga</taxon>
    </lineage>
</organism>
<dbReference type="InterPro" id="IPR036412">
    <property type="entry name" value="HAD-like_sf"/>
</dbReference>
<dbReference type="PANTHER" id="PTHR43611">
    <property type="entry name" value="ALPHA-D-GLUCOSE 1-PHOSPHATE PHOSPHATASE"/>
    <property type="match status" value="1"/>
</dbReference>
<name>A0A3E1NYX6_9BACT</name>
<dbReference type="Pfam" id="PF00702">
    <property type="entry name" value="Hydrolase"/>
    <property type="match status" value="1"/>
</dbReference>
<dbReference type="AlphaFoldDB" id="A0A3E1NYX6"/>
<keyword evidence="2" id="KW-1185">Reference proteome</keyword>
<accession>A0A3E1NYX6</accession>
<dbReference type="EMBL" id="QTJV01000007">
    <property type="protein sequence ID" value="RFM33141.1"/>
    <property type="molecule type" value="Genomic_DNA"/>
</dbReference>
<evidence type="ECO:0000313" key="2">
    <source>
        <dbReference type="Proteomes" id="UP000261174"/>
    </source>
</evidence>
<dbReference type="SUPFAM" id="SSF56784">
    <property type="entry name" value="HAD-like"/>
    <property type="match status" value="1"/>
</dbReference>
<dbReference type="PANTHER" id="PTHR43611:SF3">
    <property type="entry name" value="FLAVIN MONONUCLEOTIDE HYDROLASE 1, CHLOROPLATIC"/>
    <property type="match status" value="1"/>
</dbReference>
<reference evidence="1 2" key="1">
    <citation type="submission" date="2018-08" db="EMBL/GenBank/DDBJ databases">
        <title>Chitinophaga sp. K20C18050901, a novel bacterium isolated from forest soil.</title>
        <authorList>
            <person name="Wang C."/>
        </authorList>
    </citation>
    <scope>NUCLEOTIDE SEQUENCE [LARGE SCALE GENOMIC DNA]</scope>
    <source>
        <strain evidence="1 2">K20C18050901</strain>
    </source>
</reference>
<dbReference type="Proteomes" id="UP000261174">
    <property type="component" value="Unassembled WGS sequence"/>
</dbReference>
<dbReference type="Gene3D" id="1.10.150.240">
    <property type="entry name" value="Putative phosphatase, domain 2"/>
    <property type="match status" value="1"/>
</dbReference>
<keyword evidence="1" id="KW-0378">Hydrolase</keyword>
<dbReference type="Gene3D" id="3.40.50.1000">
    <property type="entry name" value="HAD superfamily/HAD-like"/>
    <property type="match status" value="1"/>
</dbReference>
<dbReference type="RefSeq" id="WP_116854993.1">
    <property type="nucleotide sequence ID" value="NZ_QTJV01000007.1"/>
</dbReference>
<gene>
    <name evidence="1" type="ORF">DXN04_19100</name>
</gene>